<reference evidence="1" key="1">
    <citation type="journal article" date="2013" name="J. Plant Res.">
        <title>Effect of fungi and light on seed germination of three Opuntia species from semiarid lands of central Mexico.</title>
        <authorList>
            <person name="Delgado-Sanchez P."/>
            <person name="Jimenez-Bremont J.F."/>
            <person name="Guerrero-Gonzalez Mde L."/>
            <person name="Flores J."/>
        </authorList>
    </citation>
    <scope>NUCLEOTIDE SEQUENCE</scope>
    <source>
        <tissue evidence="1">Cladode</tissue>
    </source>
</reference>
<proteinExistence type="predicted"/>
<protein>
    <submittedName>
        <fullName evidence="1">Uncharacterized protein</fullName>
    </submittedName>
</protein>
<name>A0A7C9A1C8_OPUST</name>
<evidence type="ECO:0000313" key="1">
    <source>
        <dbReference type="EMBL" id="MBA4655193.1"/>
    </source>
</evidence>
<dbReference type="EMBL" id="GISG01186791">
    <property type="protein sequence ID" value="MBA4655193.1"/>
    <property type="molecule type" value="Transcribed_RNA"/>
</dbReference>
<reference evidence="1" key="2">
    <citation type="submission" date="2020-07" db="EMBL/GenBank/DDBJ databases">
        <authorList>
            <person name="Vera ALvarez R."/>
            <person name="Arias-Moreno D.M."/>
            <person name="Jimenez-Jacinto V."/>
            <person name="Jimenez-Bremont J.F."/>
            <person name="Swaminathan K."/>
            <person name="Moose S.P."/>
            <person name="Guerrero-Gonzalez M.L."/>
            <person name="Marino-Ramirez L."/>
            <person name="Landsman D."/>
            <person name="Rodriguez-Kessler M."/>
            <person name="Delgado-Sanchez P."/>
        </authorList>
    </citation>
    <scope>NUCLEOTIDE SEQUENCE</scope>
    <source>
        <tissue evidence="1">Cladode</tissue>
    </source>
</reference>
<dbReference type="AlphaFoldDB" id="A0A7C9A1C8"/>
<sequence>MLTSGIFFNRAQLNYQSFEPCLFFCACSTSTPCLSSLSFAYWLPPKPRNPLRLLLRSLTLHRLPAAGLSPVTTAAVLGSPASFATSLSHLLLPSAGQPSSAFASSSSSFFAHRLRHDATARPSPHLQIPSSSAVGLFPSFWFALCCWDVVHPFV</sequence>
<accession>A0A7C9A1C8</accession>
<organism evidence="1">
    <name type="scientific">Opuntia streptacantha</name>
    <name type="common">Prickly pear cactus</name>
    <name type="synonym">Opuntia cardona</name>
    <dbReference type="NCBI Taxonomy" id="393608"/>
    <lineage>
        <taxon>Eukaryota</taxon>
        <taxon>Viridiplantae</taxon>
        <taxon>Streptophyta</taxon>
        <taxon>Embryophyta</taxon>
        <taxon>Tracheophyta</taxon>
        <taxon>Spermatophyta</taxon>
        <taxon>Magnoliopsida</taxon>
        <taxon>eudicotyledons</taxon>
        <taxon>Gunneridae</taxon>
        <taxon>Pentapetalae</taxon>
        <taxon>Caryophyllales</taxon>
        <taxon>Cactineae</taxon>
        <taxon>Cactaceae</taxon>
        <taxon>Opuntioideae</taxon>
        <taxon>Opuntia</taxon>
    </lineage>
</organism>